<organism evidence="1 2">
    <name type="scientific">Danaus plexippus plexippus</name>
    <dbReference type="NCBI Taxonomy" id="278856"/>
    <lineage>
        <taxon>Eukaryota</taxon>
        <taxon>Metazoa</taxon>
        <taxon>Ecdysozoa</taxon>
        <taxon>Arthropoda</taxon>
        <taxon>Hexapoda</taxon>
        <taxon>Insecta</taxon>
        <taxon>Pterygota</taxon>
        <taxon>Neoptera</taxon>
        <taxon>Endopterygota</taxon>
        <taxon>Lepidoptera</taxon>
        <taxon>Glossata</taxon>
        <taxon>Ditrysia</taxon>
        <taxon>Papilionoidea</taxon>
        <taxon>Nymphalidae</taxon>
        <taxon>Danainae</taxon>
        <taxon>Danaini</taxon>
        <taxon>Danaina</taxon>
        <taxon>Danaus</taxon>
        <taxon>Danaus</taxon>
    </lineage>
</organism>
<dbReference type="InParanoid" id="A0A212FCB7"/>
<protein>
    <submittedName>
        <fullName evidence="1">Uncharacterized protein</fullName>
    </submittedName>
</protein>
<evidence type="ECO:0000313" key="1">
    <source>
        <dbReference type="EMBL" id="OWR51371.1"/>
    </source>
</evidence>
<dbReference type="EMBL" id="AGBW02009208">
    <property type="protein sequence ID" value="OWR51371.1"/>
    <property type="molecule type" value="Genomic_DNA"/>
</dbReference>
<reference evidence="1 2" key="1">
    <citation type="journal article" date="2011" name="Cell">
        <title>The monarch butterfly genome yields insights into long-distance migration.</title>
        <authorList>
            <person name="Zhan S."/>
            <person name="Merlin C."/>
            <person name="Boore J.L."/>
            <person name="Reppert S.M."/>
        </authorList>
    </citation>
    <scope>NUCLEOTIDE SEQUENCE [LARGE SCALE GENOMIC DNA]</scope>
    <source>
        <strain evidence="1">F-2</strain>
    </source>
</reference>
<proteinExistence type="predicted"/>
<dbReference type="AlphaFoldDB" id="A0A212FCB7"/>
<evidence type="ECO:0000313" key="2">
    <source>
        <dbReference type="Proteomes" id="UP000007151"/>
    </source>
</evidence>
<sequence length="95" mass="11090">MNEYPVVLFRFPDPMTHKGGPVSRHAVCVTQRFRHRLMNSSNRIRGNQMYGAGDELADVITLDSPTNTPLHSKVWEHFFLLKLHMRAKLTHSHFY</sequence>
<dbReference type="KEGG" id="dpl:KGM_206640"/>
<name>A0A212FCB7_DANPL</name>
<gene>
    <name evidence="1" type="ORF">KGM_206640</name>
</gene>
<dbReference type="Proteomes" id="UP000007151">
    <property type="component" value="Unassembled WGS sequence"/>
</dbReference>
<comment type="caution">
    <text evidence="1">The sequence shown here is derived from an EMBL/GenBank/DDBJ whole genome shotgun (WGS) entry which is preliminary data.</text>
</comment>
<accession>A0A212FCB7</accession>
<keyword evidence="2" id="KW-1185">Reference proteome</keyword>